<dbReference type="Pfam" id="PF06985">
    <property type="entry name" value="HET"/>
    <property type="match status" value="1"/>
</dbReference>
<feature type="chain" id="PRO_5040766701" description="Heterokaryon incompatibility domain-containing protein" evidence="2">
    <location>
        <begin position="21"/>
        <end position="776"/>
    </location>
</feature>
<accession>A0A9W5YVR7</accession>
<dbReference type="AlphaFoldDB" id="A0A9W5YVR7"/>
<proteinExistence type="predicted"/>
<dbReference type="PANTHER" id="PTHR33112:SF12">
    <property type="entry name" value="HETEROKARYON INCOMPATIBILITY DOMAIN-CONTAINING PROTEIN"/>
    <property type="match status" value="1"/>
</dbReference>
<sequence length="776" mass="88252">MLHGYPILALRALLATELSGTLNPSAPPASPLTPSRALLGHCLRDMGQDYSQDHLESKKRAGRRKWLPPLSEPSPDATDGMLCSGCAKLPIEDPLQYIEPSRFFLDSVNGTYDGIRGSIKVDAGCTLCNIAVEAIRAQSDQVGQMVVQGFSYAFPTSLSRSFLVYCQEPTKHSPILTGRIRILKDDESLLPSQPRTSQKDFFGRRINDGQINFHLVRSWLHECERSAGHDCGIQLSEPTDIILIDVQANRLVRRRSDVRYLALSYVWGQAGQLQTVKENFSTLQKQGALCPERNDIPRTIADAMLLVRELHERYLWVDRLCIIQDSEMKHDTIQDMGKIYSHAILTLFALAGKDANHGLPGVRPNSRPRQTIRRVKGIHLMPALPDLGDALRTSLHTTRGWTFQEVLLSRRRLFLSDQQVYFHCTKHTIQSEDTPNTSSLSFEVAYGLREPKAKQYIMSEIFKLFEPESPRSVYEGLVEKYTQRHLTCPTDILDAFCGISSVLSHEYRMSGCEELLGGLPRREFLAYLLWSPKETPTRRMPRIKGRHEEHFPSWSWIGWMCPIYYARVDSQNIGPGMWLKEISTPCQIELLQPDGGAQQTVHQPLGHSYHGHPSWGIWYPMPPLDTSHDTVPHNGISKFPGRSLLHFVSLAIPATTFSYERWPHIPYRDADTRMPFCNAQGHPCGIFVGKTPSNLSQLLPECKHVFLCYAHVLVDDISLEYNLDDWINEEFDQAHCVSFFLLLHRHGELWERIALTIITWDAFESAQPEWENILLA</sequence>
<protein>
    <recommendedName>
        <fullName evidence="3">Heterokaryon incompatibility domain-containing protein</fullName>
    </recommendedName>
</protein>
<reference evidence="4" key="1">
    <citation type="submission" date="2022-07" db="EMBL/GenBank/DDBJ databases">
        <title>Taxonomy of Aspergillus series Nigri: significant species reduction supported by multi-species coalescent approaches.</title>
        <authorList>
            <person name="Bian C."/>
            <person name="Kusuya Y."/>
            <person name="Sklenar F."/>
            <person name="D'hooge E."/>
            <person name="Yaguchi T."/>
            <person name="Takahashi H."/>
            <person name="Hubka V."/>
        </authorList>
    </citation>
    <scope>NUCLEOTIDE SEQUENCE</scope>
    <source>
        <strain evidence="4">CBS 733.88</strain>
    </source>
</reference>
<gene>
    <name evidence="4" type="ORF">AbraCBS73388_010481</name>
</gene>
<dbReference type="PANTHER" id="PTHR33112">
    <property type="entry name" value="DOMAIN PROTEIN, PUTATIVE-RELATED"/>
    <property type="match status" value="1"/>
</dbReference>
<keyword evidence="2" id="KW-0732">Signal</keyword>
<organism evidence="4 5">
    <name type="scientific">Aspergillus brasiliensis</name>
    <dbReference type="NCBI Taxonomy" id="319629"/>
    <lineage>
        <taxon>Eukaryota</taxon>
        <taxon>Fungi</taxon>
        <taxon>Dikarya</taxon>
        <taxon>Ascomycota</taxon>
        <taxon>Pezizomycotina</taxon>
        <taxon>Eurotiomycetes</taxon>
        <taxon>Eurotiomycetidae</taxon>
        <taxon>Eurotiales</taxon>
        <taxon>Aspergillaceae</taxon>
        <taxon>Aspergillus</taxon>
        <taxon>Aspergillus subgen. Circumdati</taxon>
    </lineage>
</organism>
<feature type="region of interest" description="Disordered" evidence="1">
    <location>
        <begin position="53"/>
        <end position="77"/>
    </location>
</feature>
<feature type="domain" description="Heterokaryon incompatibility" evidence="3">
    <location>
        <begin position="260"/>
        <end position="405"/>
    </location>
</feature>
<dbReference type="EMBL" id="BROQ01000075">
    <property type="protein sequence ID" value="GKZ23882.1"/>
    <property type="molecule type" value="Genomic_DNA"/>
</dbReference>
<evidence type="ECO:0000256" key="1">
    <source>
        <dbReference type="SAM" id="MobiDB-lite"/>
    </source>
</evidence>
<name>A0A9W5YVR7_9EURO</name>
<dbReference type="Proteomes" id="UP001143548">
    <property type="component" value="Unassembled WGS sequence"/>
</dbReference>
<evidence type="ECO:0000313" key="5">
    <source>
        <dbReference type="Proteomes" id="UP001143548"/>
    </source>
</evidence>
<dbReference type="InterPro" id="IPR010730">
    <property type="entry name" value="HET"/>
</dbReference>
<evidence type="ECO:0000256" key="2">
    <source>
        <dbReference type="SAM" id="SignalP"/>
    </source>
</evidence>
<comment type="caution">
    <text evidence="4">The sequence shown here is derived from an EMBL/GenBank/DDBJ whole genome shotgun (WGS) entry which is preliminary data.</text>
</comment>
<evidence type="ECO:0000259" key="3">
    <source>
        <dbReference type="Pfam" id="PF06985"/>
    </source>
</evidence>
<feature type="signal peptide" evidence="2">
    <location>
        <begin position="1"/>
        <end position="20"/>
    </location>
</feature>
<evidence type="ECO:0000313" key="4">
    <source>
        <dbReference type="EMBL" id="GKZ23882.1"/>
    </source>
</evidence>